<dbReference type="OMA" id="HMPWFFV"/>
<proteinExistence type="predicted"/>
<dbReference type="AlphaFoldDB" id="A0A1U8B312"/>
<dbReference type="GeneID" id="104610282"/>
<feature type="region of interest" description="Disordered" evidence="1">
    <location>
        <begin position="1"/>
        <end position="21"/>
    </location>
</feature>
<dbReference type="Gene3D" id="3.40.525.10">
    <property type="entry name" value="CRAL-TRIO lipid binding domain"/>
    <property type="match status" value="1"/>
</dbReference>
<keyword evidence="3" id="KW-1185">Reference proteome</keyword>
<protein>
    <submittedName>
        <fullName evidence="4">Sec14 cytosolic factor-like isoform X1</fullName>
    </submittedName>
</protein>
<dbReference type="RefSeq" id="XP_010275169.1">
    <property type="nucleotide sequence ID" value="XM_010276867.2"/>
</dbReference>
<accession>A0A1U8B312</accession>
<sequence>MEKHQETAVSQMRKSVEKLGSSTQNYGAPTLLRFLIARRMDPEKAAKMFVQWQNWRAEFVPLGFIPESEIPDELNARKIYLQGLSKDGHPVLIIKASKHLPSKDHLQLKRFVVHLLDKTIASSIRGREIGNEKLIGILDLQQITVKNIDARALITGFQFLQSYYPERLAKLFLLSMPWFFVSIWRMVSCFLEKATLEKIVIVTNEKERKAFIMEIGEDTLPEEYGGKAKLVALQDVKLSHSPSQN</sequence>
<dbReference type="InterPro" id="IPR036273">
    <property type="entry name" value="CRAL/TRIO_N_dom_sf"/>
</dbReference>
<dbReference type="KEGG" id="nnu:104610282"/>
<evidence type="ECO:0000256" key="1">
    <source>
        <dbReference type="SAM" id="MobiDB-lite"/>
    </source>
</evidence>
<dbReference type="STRING" id="4432.A0A1U8B312"/>
<dbReference type="InParanoid" id="A0A1U8B312"/>
<gene>
    <name evidence="4" type="primary">LOC104610282</name>
</gene>
<dbReference type="SUPFAM" id="SSF52087">
    <property type="entry name" value="CRAL/TRIO domain"/>
    <property type="match status" value="1"/>
</dbReference>
<dbReference type="OrthoDB" id="1434354at2759"/>
<name>A0A1U8B312_NELNU</name>
<dbReference type="InterPro" id="IPR036865">
    <property type="entry name" value="CRAL-TRIO_dom_sf"/>
</dbReference>
<evidence type="ECO:0000313" key="4">
    <source>
        <dbReference type="RefSeq" id="XP_010275169.1"/>
    </source>
</evidence>
<dbReference type="PROSITE" id="PS50191">
    <property type="entry name" value="CRAL_TRIO"/>
    <property type="match status" value="1"/>
</dbReference>
<feature type="domain" description="CRAL-TRIO" evidence="2">
    <location>
        <begin position="67"/>
        <end position="232"/>
    </location>
</feature>
<organism evidence="3 4">
    <name type="scientific">Nelumbo nucifera</name>
    <name type="common">Sacred lotus</name>
    <dbReference type="NCBI Taxonomy" id="4432"/>
    <lineage>
        <taxon>Eukaryota</taxon>
        <taxon>Viridiplantae</taxon>
        <taxon>Streptophyta</taxon>
        <taxon>Embryophyta</taxon>
        <taxon>Tracheophyta</taxon>
        <taxon>Spermatophyta</taxon>
        <taxon>Magnoliopsida</taxon>
        <taxon>Proteales</taxon>
        <taxon>Nelumbonaceae</taxon>
        <taxon>Nelumbo</taxon>
    </lineage>
</organism>
<dbReference type="PANTHER" id="PTHR46277:SF7">
    <property type="entry name" value="CRAL-TRIO DOMAIN-CONTAINING PROTEIN"/>
    <property type="match status" value="1"/>
</dbReference>
<dbReference type="SMART" id="SM00516">
    <property type="entry name" value="SEC14"/>
    <property type="match status" value="1"/>
</dbReference>
<dbReference type="InterPro" id="IPR001251">
    <property type="entry name" value="CRAL-TRIO_dom"/>
</dbReference>
<dbReference type="Proteomes" id="UP000189703">
    <property type="component" value="Unplaced"/>
</dbReference>
<reference evidence="4" key="1">
    <citation type="submission" date="2025-08" db="UniProtKB">
        <authorList>
            <consortium name="RefSeq"/>
        </authorList>
    </citation>
    <scope>IDENTIFICATION</scope>
</reference>
<dbReference type="PANTHER" id="PTHR46277">
    <property type="entry name" value="OS03G0850700 PROTEIN"/>
    <property type="match status" value="1"/>
</dbReference>
<evidence type="ECO:0000259" key="2">
    <source>
        <dbReference type="PROSITE" id="PS50191"/>
    </source>
</evidence>
<evidence type="ECO:0000313" key="3">
    <source>
        <dbReference type="Proteomes" id="UP000189703"/>
    </source>
</evidence>
<dbReference type="CDD" id="cd00170">
    <property type="entry name" value="SEC14"/>
    <property type="match status" value="1"/>
</dbReference>
<dbReference type="Pfam" id="PF00650">
    <property type="entry name" value="CRAL_TRIO"/>
    <property type="match status" value="1"/>
</dbReference>
<dbReference type="eggNOG" id="KOG1470">
    <property type="taxonomic scope" value="Eukaryota"/>
</dbReference>
<dbReference type="FunCoup" id="A0A1U8B312">
    <property type="interactions" value="234"/>
</dbReference>
<dbReference type="SUPFAM" id="SSF46938">
    <property type="entry name" value="CRAL/TRIO N-terminal domain"/>
    <property type="match status" value="1"/>
</dbReference>